<gene>
    <name evidence="2" type="ORF">QG37_03113</name>
</gene>
<dbReference type="VEuPathDB" id="FungiDB:QG37_03113"/>
<feature type="region of interest" description="Disordered" evidence="1">
    <location>
        <begin position="1"/>
        <end position="60"/>
    </location>
</feature>
<feature type="compositionally biased region" description="Basic and acidic residues" evidence="1">
    <location>
        <begin position="43"/>
        <end position="60"/>
    </location>
</feature>
<proteinExistence type="predicted"/>
<evidence type="ECO:0000313" key="2">
    <source>
        <dbReference type="EMBL" id="KND99702.1"/>
    </source>
</evidence>
<dbReference type="EMBL" id="LGST01000021">
    <property type="protein sequence ID" value="KND99702.1"/>
    <property type="molecule type" value="Genomic_DNA"/>
</dbReference>
<protein>
    <submittedName>
        <fullName evidence="2">Uncharacterized protein</fullName>
    </submittedName>
</protein>
<dbReference type="AlphaFoldDB" id="A0A0L0NZV6"/>
<evidence type="ECO:0000313" key="3">
    <source>
        <dbReference type="Proteomes" id="UP000037122"/>
    </source>
</evidence>
<feature type="compositionally biased region" description="Basic and acidic residues" evidence="1">
    <location>
        <begin position="19"/>
        <end position="34"/>
    </location>
</feature>
<organism evidence="2 3">
    <name type="scientific">Candidozyma auris</name>
    <name type="common">Yeast</name>
    <name type="synonym">Candida auris</name>
    <dbReference type="NCBI Taxonomy" id="498019"/>
    <lineage>
        <taxon>Eukaryota</taxon>
        <taxon>Fungi</taxon>
        <taxon>Dikarya</taxon>
        <taxon>Ascomycota</taxon>
        <taxon>Saccharomycotina</taxon>
        <taxon>Pichiomycetes</taxon>
        <taxon>Metschnikowiaceae</taxon>
        <taxon>Candidozyma</taxon>
    </lineage>
</organism>
<dbReference type="Proteomes" id="UP000037122">
    <property type="component" value="Unassembled WGS sequence"/>
</dbReference>
<accession>A0A0L0NZV6</accession>
<comment type="caution">
    <text evidence="2">The sequence shown here is derived from an EMBL/GenBank/DDBJ whole genome shotgun (WGS) entry which is preliminary data.</text>
</comment>
<evidence type="ECO:0000256" key="1">
    <source>
        <dbReference type="SAM" id="MobiDB-lite"/>
    </source>
</evidence>
<sequence>MELFSEKSSFVVEKKRRSREHEETRRKREEERNGAKPKSSKARNREYLDKGFDKDVMSKL</sequence>
<reference evidence="3" key="1">
    <citation type="journal article" date="2015" name="BMC Genomics">
        <title>Draft genome of a commonly misdiagnosed multidrug resistant pathogen Candida auris.</title>
        <authorList>
            <person name="Chatterjee S."/>
            <person name="Alampalli S.V."/>
            <person name="Nageshan R.K."/>
            <person name="Chettiar S.T."/>
            <person name="Joshi S."/>
            <person name="Tatu U.S."/>
        </authorList>
    </citation>
    <scope>NUCLEOTIDE SEQUENCE [LARGE SCALE GENOMIC DNA]</scope>
    <source>
        <strain evidence="3">6684</strain>
    </source>
</reference>
<name>A0A0L0NZV6_CANAR</name>